<gene>
    <name evidence="1" type="ORF">I6I07_27285</name>
</gene>
<dbReference type="Proteomes" id="UP000595231">
    <property type="component" value="Chromosome"/>
</dbReference>
<sequence length="67" mass="7545">MSKRTFTAEVKERQEGEPCFIWIAANDDIGIGNGSILLELQEPATIEHAQKVAQFLHENVRSFKLST</sequence>
<proteinExistence type="predicted"/>
<evidence type="ECO:0000313" key="1">
    <source>
        <dbReference type="EMBL" id="QQB34262.1"/>
    </source>
</evidence>
<organism evidence="1 2">
    <name type="scientific">Achromobacter deleyi</name>
    <dbReference type="NCBI Taxonomy" id="1353891"/>
    <lineage>
        <taxon>Bacteria</taxon>
        <taxon>Pseudomonadati</taxon>
        <taxon>Pseudomonadota</taxon>
        <taxon>Betaproteobacteria</taxon>
        <taxon>Burkholderiales</taxon>
        <taxon>Alcaligenaceae</taxon>
        <taxon>Achromobacter</taxon>
    </lineage>
</organism>
<accession>A0A7T4B231</accession>
<dbReference type="AlphaFoldDB" id="A0A7T4B231"/>
<dbReference type="RefSeq" id="WP_198484464.1">
    <property type="nucleotide sequence ID" value="NZ_CP065997.1"/>
</dbReference>
<name>A0A7T4B231_9BURK</name>
<protein>
    <submittedName>
        <fullName evidence="1">Uncharacterized protein</fullName>
    </submittedName>
</protein>
<reference evidence="1 2" key="1">
    <citation type="submission" date="2020-12" db="EMBL/GenBank/DDBJ databases">
        <title>FDA dAtabase for Regulatory Grade micrObial Sequences (FDA-ARGOS): Supporting development and validation of Infectious Disease Dx tests.</title>
        <authorList>
            <person name="Sproer C."/>
            <person name="Gronow S."/>
            <person name="Severitt S."/>
            <person name="Schroder I."/>
            <person name="Tallon L."/>
            <person name="Sadzewicz L."/>
            <person name="Zhao X."/>
            <person name="Boylan J."/>
            <person name="Ott S."/>
            <person name="Bowen H."/>
            <person name="Vavikolanu K."/>
            <person name="Mehta A."/>
            <person name="Aluvathingal J."/>
            <person name="Nadendla S."/>
            <person name="Lowell S."/>
            <person name="Myers T."/>
            <person name="Yan Y."/>
            <person name="Sichtig H."/>
        </authorList>
    </citation>
    <scope>NUCLEOTIDE SEQUENCE [LARGE SCALE GENOMIC DNA]</scope>
    <source>
        <strain evidence="1 2">FDAARGOS_1050</strain>
    </source>
</reference>
<evidence type="ECO:0000313" key="2">
    <source>
        <dbReference type="Proteomes" id="UP000595231"/>
    </source>
</evidence>
<dbReference type="EMBL" id="CP065997">
    <property type="protein sequence ID" value="QQB34262.1"/>
    <property type="molecule type" value="Genomic_DNA"/>
</dbReference>